<sequence>MAFLSFGSKRDKIKKLIEAERFDEIVSMVVKDKKALNGLIELLNDTAPGIRGDALLILGMVVGQRADVIEPHVDKIFPKAIELTGNRNPYVKENAMVLSYELARRFPDRARALKGTVINDLIDALKEGDRNTKGFALILIGELGAKEAREHVEELVSVEDKVILPFEGRKWVPLGEIAKEVLEKLP</sequence>
<dbReference type="KEGG" id="tcq:TIRI35C_0886"/>
<evidence type="ECO:0000313" key="1">
    <source>
        <dbReference type="EMBL" id="CAD5244040.1"/>
    </source>
</evidence>
<dbReference type="InterPro" id="IPR011989">
    <property type="entry name" value="ARM-like"/>
</dbReference>
<dbReference type="Gene3D" id="1.25.10.10">
    <property type="entry name" value="Leucine-rich Repeat Variant"/>
    <property type="match status" value="1"/>
</dbReference>
<dbReference type="AlphaFoldDB" id="A0A7G2D6K5"/>
<evidence type="ECO:0000313" key="2">
    <source>
        <dbReference type="Proteomes" id="UP000516304"/>
    </source>
</evidence>
<dbReference type="Proteomes" id="UP000516304">
    <property type="component" value="Chromosome TIRI35C"/>
</dbReference>
<dbReference type="InterPro" id="IPR016024">
    <property type="entry name" value="ARM-type_fold"/>
</dbReference>
<keyword evidence="2" id="KW-1185">Reference proteome</keyword>
<reference evidence="1 2" key="1">
    <citation type="submission" date="2020-09" db="EMBL/GenBank/DDBJ databases">
        <authorList>
            <person name="Courtine D."/>
        </authorList>
    </citation>
    <scope>NUCLEOTIDE SEQUENCE [LARGE SCALE GENOMIC DNA]</scope>
    <source>
        <strain evidence="1 2">IRI35c</strain>
    </source>
</reference>
<proteinExistence type="predicted"/>
<evidence type="ECO:0008006" key="3">
    <source>
        <dbReference type="Google" id="ProtNLM"/>
    </source>
</evidence>
<dbReference type="EMBL" id="LR881183">
    <property type="protein sequence ID" value="CAD5244040.1"/>
    <property type="molecule type" value="Genomic_DNA"/>
</dbReference>
<organism evidence="1 2">
    <name type="scientific">Thermococcus camini</name>
    <dbReference type="NCBI Taxonomy" id="2016373"/>
    <lineage>
        <taxon>Archaea</taxon>
        <taxon>Methanobacteriati</taxon>
        <taxon>Methanobacteriota</taxon>
        <taxon>Thermococci</taxon>
        <taxon>Thermococcales</taxon>
        <taxon>Thermococcaceae</taxon>
        <taxon>Thermococcus</taxon>
    </lineage>
</organism>
<accession>A0A7G2D6K5</accession>
<dbReference type="RefSeq" id="WP_188201891.1">
    <property type="nucleotide sequence ID" value="NZ_LR881183.1"/>
</dbReference>
<dbReference type="GeneID" id="58918626"/>
<name>A0A7G2D6K5_9EURY</name>
<protein>
    <recommendedName>
        <fullName evidence="3">HEAT repeat domain-containing protein</fullName>
    </recommendedName>
</protein>
<dbReference type="SUPFAM" id="SSF48371">
    <property type="entry name" value="ARM repeat"/>
    <property type="match status" value="1"/>
</dbReference>
<gene>
    <name evidence="1" type="ORF">TIRI35C_0886</name>
</gene>